<dbReference type="InterPro" id="IPR005762">
    <property type="entry name" value="MurD"/>
</dbReference>
<comment type="caution">
    <text evidence="11">The sequence shown here is derived from an EMBL/GenBank/DDBJ whole genome shotgun (WGS) entry which is preliminary data.</text>
</comment>
<keyword evidence="7 8" id="KW-0961">Cell wall biogenesis/degradation</keyword>
<proteinExistence type="inferred from homology"/>
<keyword evidence="7 8" id="KW-0133">Cell shape</keyword>
<keyword evidence="7 8" id="KW-0131">Cell cycle</keyword>
<organism evidence="11 12">
    <name type="scientific">Candidatus Nealsonbacteria bacterium CG08_land_8_20_14_0_20_36_22</name>
    <dbReference type="NCBI Taxonomy" id="1974704"/>
    <lineage>
        <taxon>Bacteria</taxon>
        <taxon>Candidatus Nealsoniibacteriota</taxon>
    </lineage>
</organism>
<dbReference type="HAMAP" id="MF_00639">
    <property type="entry name" value="MurD"/>
    <property type="match status" value="1"/>
</dbReference>
<dbReference type="PANTHER" id="PTHR43692:SF1">
    <property type="entry name" value="UDP-N-ACETYLMURAMOYLALANINE--D-GLUTAMATE LIGASE"/>
    <property type="match status" value="1"/>
</dbReference>
<keyword evidence="4 7" id="KW-0436">Ligase</keyword>
<comment type="catalytic activity">
    <reaction evidence="7 8">
        <text>UDP-N-acetyl-alpha-D-muramoyl-L-alanine + D-glutamate + ATP = UDP-N-acetyl-alpha-D-muramoyl-L-alanyl-D-glutamate + ADP + phosphate + H(+)</text>
        <dbReference type="Rhea" id="RHEA:16429"/>
        <dbReference type="ChEBI" id="CHEBI:15378"/>
        <dbReference type="ChEBI" id="CHEBI:29986"/>
        <dbReference type="ChEBI" id="CHEBI:30616"/>
        <dbReference type="ChEBI" id="CHEBI:43474"/>
        <dbReference type="ChEBI" id="CHEBI:83898"/>
        <dbReference type="ChEBI" id="CHEBI:83900"/>
        <dbReference type="ChEBI" id="CHEBI:456216"/>
        <dbReference type="EC" id="6.3.2.9"/>
    </reaction>
</comment>
<keyword evidence="6 7" id="KW-0067">ATP-binding</keyword>
<dbReference type="GO" id="GO:0009252">
    <property type="term" value="P:peptidoglycan biosynthetic process"/>
    <property type="evidence" value="ECO:0007669"/>
    <property type="project" value="UniProtKB-UniRule"/>
</dbReference>
<dbReference type="EC" id="6.3.2.9" evidence="7 8"/>
<dbReference type="Proteomes" id="UP000231472">
    <property type="component" value="Unassembled WGS sequence"/>
</dbReference>
<feature type="domain" description="Mur ligase central" evidence="10">
    <location>
        <begin position="117"/>
        <end position="257"/>
    </location>
</feature>
<keyword evidence="3 7" id="KW-0963">Cytoplasm</keyword>
<reference evidence="12" key="1">
    <citation type="submission" date="2017-09" db="EMBL/GenBank/DDBJ databases">
        <title>Depth-based differentiation of microbial function through sediment-hosted aquifers and enrichment of novel symbionts in the deep terrestrial subsurface.</title>
        <authorList>
            <person name="Probst A.J."/>
            <person name="Ladd B."/>
            <person name="Jarett J.K."/>
            <person name="Geller-Mcgrath D.E."/>
            <person name="Sieber C.M.K."/>
            <person name="Emerson J.B."/>
            <person name="Anantharaman K."/>
            <person name="Thomas B.C."/>
            <person name="Malmstrom R."/>
            <person name="Stieglmeier M."/>
            <person name="Klingl A."/>
            <person name="Woyke T."/>
            <person name="Ryan C.M."/>
            <person name="Banfield J.F."/>
        </authorList>
    </citation>
    <scope>NUCLEOTIDE SEQUENCE [LARGE SCALE GENOMIC DNA]</scope>
</reference>
<dbReference type="PANTHER" id="PTHR43692">
    <property type="entry name" value="UDP-N-ACETYLMURAMOYLALANINE--D-GLUTAMATE LIGASE"/>
    <property type="match status" value="1"/>
</dbReference>
<dbReference type="InterPro" id="IPR036615">
    <property type="entry name" value="Mur_ligase_C_dom_sf"/>
</dbReference>
<comment type="subcellular location">
    <subcellularLocation>
        <location evidence="1 7 8">Cytoplasm</location>
    </subcellularLocation>
</comment>
<dbReference type="UniPathway" id="UPA00219"/>
<evidence type="ECO:0000256" key="8">
    <source>
        <dbReference type="RuleBase" id="RU003664"/>
    </source>
</evidence>
<protein>
    <recommendedName>
        <fullName evidence="7 8">UDP-N-acetylmuramoylalanine--D-glutamate ligase</fullName>
        <ecNumber evidence="7 8">6.3.2.9</ecNumber>
    </recommendedName>
    <alternativeName>
        <fullName evidence="7">D-glutamic acid-adding enzyme</fullName>
    </alternativeName>
    <alternativeName>
        <fullName evidence="7">UDP-N-acetylmuramoyl-L-alanyl-D-glutamate synthetase</fullName>
    </alternativeName>
</protein>
<keyword evidence="7 8" id="KW-0132">Cell division</keyword>
<dbReference type="Pfam" id="PF08245">
    <property type="entry name" value="Mur_ligase_M"/>
    <property type="match status" value="1"/>
</dbReference>
<keyword evidence="7 8" id="KW-0573">Peptidoglycan synthesis</keyword>
<evidence type="ECO:0000313" key="11">
    <source>
        <dbReference type="EMBL" id="PIS40295.1"/>
    </source>
</evidence>
<dbReference type="GO" id="GO:0008764">
    <property type="term" value="F:UDP-N-acetylmuramoylalanine-D-glutamate ligase activity"/>
    <property type="evidence" value="ECO:0007669"/>
    <property type="project" value="UniProtKB-UniRule"/>
</dbReference>
<dbReference type="GO" id="GO:0005524">
    <property type="term" value="F:ATP binding"/>
    <property type="evidence" value="ECO:0007669"/>
    <property type="project" value="UniProtKB-UniRule"/>
</dbReference>
<dbReference type="SUPFAM" id="SSF53244">
    <property type="entry name" value="MurD-like peptide ligases, peptide-binding domain"/>
    <property type="match status" value="1"/>
</dbReference>
<comment type="function">
    <text evidence="7 8">Cell wall formation. Catalyzes the addition of glutamate to the nucleotide precursor UDP-N-acetylmuramoyl-L-alanine (UMA).</text>
</comment>
<evidence type="ECO:0000256" key="7">
    <source>
        <dbReference type="HAMAP-Rule" id="MF_00639"/>
    </source>
</evidence>
<evidence type="ECO:0000256" key="2">
    <source>
        <dbReference type="ARBA" id="ARBA00004752"/>
    </source>
</evidence>
<name>A0A2H0YP76_9BACT</name>
<feature type="binding site" evidence="7">
    <location>
        <begin position="119"/>
        <end position="125"/>
    </location>
    <ligand>
        <name>ATP</name>
        <dbReference type="ChEBI" id="CHEBI:30616"/>
    </ligand>
</feature>
<evidence type="ECO:0000259" key="9">
    <source>
        <dbReference type="Pfam" id="PF02875"/>
    </source>
</evidence>
<keyword evidence="5 7" id="KW-0547">Nucleotide-binding</keyword>
<evidence type="ECO:0000256" key="5">
    <source>
        <dbReference type="ARBA" id="ARBA00022741"/>
    </source>
</evidence>
<dbReference type="Gene3D" id="3.40.50.720">
    <property type="entry name" value="NAD(P)-binding Rossmann-like Domain"/>
    <property type="match status" value="1"/>
</dbReference>
<sequence>MRQIFKDKKITIMGLGLLGGGVGVAKFFAKQGAKVLVTDLKTKRELKPSLEKLRGLPIKFILNKHRNQDFINTGLVIKNPAVKPDSPYLKIAKKHNIPIKTDISIFFDLCKGTIIGVTGTKGKSTTATLIYLLLKTKYPNTLLAGNIGLTPLEILSKIKKNSKVVLELSSFELENLKKSPHIAVITTLFPDHLNRYKNFNDYVEAKKPIFKYQKKNDILVLNYDNLETKKLAKEASSKVLFFRSSNVSAAILVAKIFKISKKSIKKVLSDFKGIPNRQELIATKKSVKYINDTTATTPQSVILALKRFSSSKIILIAGGQDKNLNYENLAKEIKINAKHLILLPGTASDKIKKELKKFKKIFLAKSMRDAVKKATAMSQKGDIVLLSPGAASFTPLEVIKTKKKHKVLKPLTGFNLFKNEFDRGEQFIKETKKL</sequence>
<evidence type="ECO:0000313" key="12">
    <source>
        <dbReference type="Proteomes" id="UP000231472"/>
    </source>
</evidence>
<dbReference type="Pfam" id="PF02875">
    <property type="entry name" value="Mur_ligase_C"/>
    <property type="match status" value="1"/>
</dbReference>
<dbReference type="Pfam" id="PF21799">
    <property type="entry name" value="MurD-like_N"/>
    <property type="match status" value="1"/>
</dbReference>
<evidence type="ECO:0000256" key="4">
    <source>
        <dbReference type="ARBA" id="ARBA00022598"/>
    </source>
</evidence>
<dbReference type="InterPro" id="IPR013221">
    <property type="entry name" value="Mur_ligase_cen"/>
</dbReference>
<dbReference type="GO" id="GO:0071555">
    <property type="term" value="P:cell wall organization"/>
    <property type="evidence" value="ECO:0007669"/>
    <property type="project" value="UniProtKB-KW"/>
</dbReference>
<evidence type="ECO:0000256" key="1">
    <source>
        <dbReference type="ARBA" id="ARBA00004496"/>
    </source>
</evidence>
<dbReference type="AlphaFoldDB" id="A0A2H0YP76"/>
<evidence type="ECO:0000259" key="10">
    <source>
        <dbReference type="Pfam" id="PF08245"/>
    </source>
</evidence>
<dbReference type="SUPFAM" id="SSF51984">
    <property type="entry name" value="MurCD N-terminal domain"/>
    <property type="match status" value="1"/>
</dbReference>
<gene>
    <name evidence="7 11" type="primary">murD</name>
    <name evidence="11" type="ORF">COT32_00525</name>
</gene>
<dbReference type="SUPFAM" id="SSF53623">
    <property type="entry name" value="MurD-like peptide ligases, catalytic domain"/>
    <property type="match status" value="1"/>
</dbReference>
<dbReference type="GO" id="GO:0051301">
    <property type="term" value="P:cell division"/>
    <property type="evidence" value="ECO:0007669"/>
    <property type="project" value="UniProtKB-KW"/>
</dbReference>
<evidence type="ECO:0000256" key="6">
    <source>
        <dbReference type="ARBA" id="ARBA00022840"/>
    </source>
</evidence>
<dbReference type="GO" id="GO:0008360">
    <property type="term" value="P:regulation of cell shape"/>
    <property type="evidence" value="ECO:0007669"/>
    <property type="project" value="UniProtKB-KW"/>
</dbReference>
<evidence type="ECO:0000256" key="3">
    <source>
        <dbReference type="ARBA" id="ARBA00022490"/>
    </source>
</evidence>
<comment type="similarity">
    <text evidence="7">Belongs to the MurCDEF family.</text>
</comment>
<feature type="domain" description="Mur ligase C-terminal" evidence="9">
    <location>
        <begin position="277"/>
        <end position="388"/>
    </location>
</feature>
<dbReference type="Gene3D" id="3.40.1190.10">
    <property type="entry name" value="Mur-like, catalytic domain"/>
    <property type="match status" value="1"/>
</dbReference>
<accession>A0A2H0YP76</accession>
<dbReference type="EMBL" id="PEYC01000013">
    <property type="protein sequence ID" value="PIS40295.1"/>
    <property type="molecule type" value="Genomic_DNA"/>
</dbReference>
<dbReference type="Gene3D" id="3.90.190.20">
    <property type="entry name" value="Mur ligase, C-terminal domain"/>
    <property type="match status" value="1"/>
</dbReference>
<dbReference type="GO" id="GO:0005737">
    <property type="term" value="C:cytoplasm"/>
    <property type="evidence" value="ECO:0007669"/>
    <property type="project" value="UniProtKB-SubCell"/>
</dbReference>
<comment type="pathway">
    <text evidence="2 7 8">Cell wall biogenesis; peptidoglycan biosynthesis.</text>
</comment>
<dbReference type="InterPro" id="IPR004101">
    <property type="entry name" value="Mur_ligase_C"/>
</dbReference>
<dbReference type="InterPro" id="IPR036565">
    <property type="entry name" value="Mur-like_cat_sf"/>
</dbReference>
<dbReference type="NCBIfam" id="TIGR01087">
    <property type="entry name" value="murD"/>
    <property type="match status" value="1"/>
</dbReference>